<keyword evidence="6 7" id="KW-0472">Membrane</keyword>
<feature type="transmembrane region" description="Helical" evidence="7">
    <location>
        <begin position="283"/>
        <end position="301"/>
    </location>
</feature>
<evidence type="ECO:0000256" key="6">
    <source>
        <dbReference type="ARBA" id="ARBA00023136"/>
    </source>
</evidence>
<evidence type="ECO:0000259" key="8">
    <source>
        <dbReference type="PROSITE" id="PS50850"/>
    </source>
</evidence>
<evidence type="ECO:0000313" key="9">
    <source>
        <dbReference type="EMBL" id="MFC5288834.1"/>
    </source>
</evidence>
<dbReference type="PROSITE" id="PS50850">
    <property type="entry name" value="MFS"/>
    <property type="match status" value="1"/>
</dbReference>
<dbReference type="Gene3D" id="1.20.1250.20">
    <property type="entry name" value="MFS general substrate transporter like domains"/>
    <property type="match status" value="1"/>
</dbReference>
<keyword evidence="3" id="KW-1003">Cell membrane</keyword>
<evidence type="ECO:0000256" key="7">
    <source>
        <dbReference type="SAM" id="Phobius"/>
    </source>
</evidence>
<dbReference type="Pfam" id="PF05977">
    <property type="entry name" value="MFS_3"/>
    <property type="match status" value="1"/>
</dbReference>
<sequence length="408" mass="41020">MTSAPLSRNRNYRLLWTGQALAELGIGASAVALPLLVLAVTGSAAASGLVLGVYAAAQLAAAAPAGVLVDRWDLRRVLIGCEAVQAAAIGAVAAAVWAGVATLPVLLALAVVLGTTRALFEPAEAAALPALVRPDQVSTAVAMNAARGSIGSLGGNALGGALFSLRHWAPFGMQAAAHAVSTVLLLFLRVPARAPTARAGFRHELTEGLRWLWRNRAMRAVTACAAGLNLHFQAFYLVVLAVVVQNGAPAAHVGLMASMFGVGGILGALAAPRLCRLLPTRTAILAAMWAIAALMPFAAVLGNAFAIGGVLAGAAFLTPTASTAITTYQLLHTPEHLRGRMAAAVSTAVGTAAVAGPAVGGVLADLTPPATAILLCAVGTALCATAATLAPSLRTLPAPHQAEPAPTH</sequence>
<dbReference type="PANTHER" id="PTHR23513:SF6">
    <property type="entry name" value="MAJOR FACILITATOR SUPERFAMILY ASSOCIATED DOMAIN-CONTAINING PROTEIN"/>
    <property type="match status" value="1"/>
</dbReference>
<dbReference type="InterPro" id="IPR001958">
    <property type="entry name" value="Tet-R_TetA/multi-R_MdtG-like"/>
</dbReference>
<feature type="transmembrane region" description="Helical" evidence="7">
    <location>
        <begin position="250"/>
        <end position="271"/>
    </location>
</feature>
<feature type="transmembrane region" description="Helical" evidence="7">
    <location>
        <begin position="168"/>
        <end position="188"/>
    </location>
</feature>
<dbReference type="PANTHER" id="PTHR23513">
    <property type="entry name" value="INTEGRAL MEMBRANE EFFLUX PROTEIN-RELATED"/>
    <property type="match status" value="1"/>
</dbReference>
<dbReference type="PRINTS" id="PR01035">
    <property type="entry name" value="TCRTETA"/>
</dbReference>
<keyword evidence="5 7" id="KW-1133">Transmembrane helix</keyword>
<accession>A0ABW0ENC2</accession>
<evidence type="ECO:0000256" key="1">
    <source>
        <dbReference type="ARBA" id="ARBA00004651"/>
    </source>
</evidence>
<organism evidence="9 10">
    <name type="scientific">Actinokineospora guangxiensis</name>
    <dbReference type="NCBI Taxonomy" id="1490288"/>
    <lineage>
        <taxon>Bacteria</taxon>
        <taxon>Bacillati</taxon>
        <taxon>Actinomycetota</taxon>
        <taxon>Actinomycetes</taxon>
        <taxon>Pseudonocardiales</taxon>
        <taxon>Pseudonocardiaceae</taxon>
        <taxon>Actinokineospora</taxon>
    </lineage>
</organism>
<evidence type="ECO:0000256" key="5">
    <source>
        <dbReference type="ARBA" id="ARBA00022989"/>
    </source>
</evidence>
<keyword evidence="10" id="KW-1185">Reference proteome</keyword>
<evidence type="ECO:0000256" key="4">
    <source>
        <dbReference type="ARBA" id="ARBA00022692"/>
    </source>
</evidence>
<feature type="domain" description="Major facilitator superfamily (MFS) profile" evidence="8">
    <location>
        <begin position="11"/>
        <end position="394"/>
    </location>
</feature>
<reference evidence="10" key="1">
    <citation type="journal article" date="2019" name="Int. J. Syst. Evol. Microbiol.">
        <title>The Global Catalogue of Microorganisms (GCM) 10K type strain sequencing project: providing services to taxonomists for standard genome sequencing and annotation.</title>
        <authorList>
            <consortium name="The Broad Institute Genomics Platform"/>
            <consortium name="The Broad Institute Genome Sequencing Center for Infectious Disease"/>
            <person name="Wu L."/>
            <person name="Ma J."/>
        </authorList>
    </citation>
    <scope>NUCLEOTIDE SEQUENCE [LARGE SCALE GENOMIC DNA]</scope>
    <source>
        <strain evidence="10">CCUG 59778</strain>
    </source>
</reference>
<keyword evidence="4 7" id="KW-0812">Transmembrane</keyword>
<dbReference type="EMBL" id="JBHSKF010000008">
    <property type="protein sequence ID" value="MFC5288834.1"/>
    <property type="molecule type" value="Genomic_DNA"/>
</dbReference>
<dbReference type="CDD" id="cd06173">
    <property type="entry name" value="MFS_MefA_like"/>
    <property type="match status" value="1"/>
</dbReference>
<comment type="caution">
    <text evidence="9">The sequence shown here is derived from an EMBL/GenBank/DDBJ whole genome shotgun (WGS) entry which is preliminary data.</text>
</comment>
<evidence type="ECO:0000256" key="2">
    <source>
        <dbReference type="ARBA" id="ARBA00022448"/>
    </source>
</evidence>
<feature type="transmembrane region" description="Helical" evidence="7">
    <location>
        <begin position="220"/>
        <end position="244"/>
    </location>
</feature>
<dbReference type="InterPro" id="IPR010290">
    <property type="entry name" value="TM_effector"/>
</dbReference>
<feature type="transmembrane region" description="Helical" evidence="7">
    <location>
        <begin position="307"/>
        <end position="331"/>
    </location>
</feature>
<keyword evidence="2" id="KW-0813">Transport</keyword>
<feature type="transmembrane region" description="Helical" evidence="7">
    <location>
        <begin position="370"/>
        <end position="390"/>
    </location>
</feature>
<comment type="subcellular location">
    <subcellularLocation>
        <location evidence="1">Cell membrane</location>
        <topology evidence="1">Multi-pass membrane protein</topology>
    </subcellularLocation>
</comment>
<name>A0ABW0ENC2_9PSEU</name>
<dbReference type="InterPro" id="IPR036259">
    <property type="entry name" value="MFS_trans_sf"/>
</dbReference>
<dbReference type="InterPro" id="IPR020846">
    <property type="entry name" value="MFS_dom"/>
</dbReference>
<feature type="transmembrane region" description="Helical" evidence="7">
    <location>
        <begin position="21"/>
        <end position="40"/>
    </location>
</feature>
<proteinExistence type="predicted"/>
<evidence type="ECO:0000256" key="3">
    <source>
        <dbReference type="ARBA" id="ARBA00022475"/>
    </source>
</evidence>
<dbReference type="SUPFAM" id="SSF103473">
    <property type="entry name" value="MFS general substrate transporter"/>
    <property type="match status" value="1"/>
</dbReference>
<protein>
    <submittedName>
        <fullName evidence="9">MFS transporter</fullName>
    </submittedName>
</protein>
<evidence type="ECO:0000313" key="10">
    <source>
        <dbReference type="Proteomes" id="UP001596157"/>
    </source>
</evidence>
<gene>
    <name evidence="9" type="ORF">ACFPM7_17395</name>
</gene>
<dbReference type="Proteomes" id="UP001596157">
    <property type="component" value="Unassembled WGS sequence"/>
</dbReference>
<feature type="transmembrane region" description="Helical" evidence="7">
    <location>
        <begin position="46"/>
        <end position="69"/>
    </location>
</feature>
<dbReference type="RefSeq" id="WP_378248687.1">
    <property type="nucleotide sequence ID" value="NZ_JBHSKF010000008.1"/>
</dbReference>
<feature type="transmembrane region" description="Helical" evidence="7">
    <location>
        <begin position="343"/>
        <end position="364"/>
    </location>
</feature>
<feature type="transmembrane region" description="Helical" evidence="7">
    <location>
        <begin position="89"/>
        <end position="113"/>
    </location>
</feature>